<dbReference type="Gene3D" id="1.10.269.10">
    <property type="entry name" value="Adenovirus DNA-binding, N-terminal domain"/>
    <property type="match status" value="1"/>
</dbReference>
<sequence length="480" mass="54028">MAGRQQELPTITPYLQETSPERAPSLPPKKKLRKNVQVPDPVPEQVPVLPPSPEVVPDSEEEEEVVYTGFSHPGVQVVQKASGKRYVRRLEKTVIPKGVPPPSEENNEEEEPSTSKAVTSVVVNPQAEPLVSAWEKGMDLMIKLMEKYHVEAEEKNGFKFLPEQSNVYRKICQTWLNEEHRGLPLTFTSHKTFVEMMGRFLRAYVESYAGVKNNEWEPTGCAIWLHGCTEQEGVLRCYHGLEMIQKEQLVEMDVASENAQRALKEHPSRAKVVQNRWGRSVVQLKNDDARCCVEDVSCATNVFSAKSCGLFFSEGTKAQTAFLQIEAFMQAEYPKMQNGLKRLLMVMRCDCLYKPTGVPQLGRQMCKATPFALSNVDSLRAEEVTDKVALASIQYPCVLVYQCANPVYRNSRGGQGPNCDFKISAPDLLGALQLVRRLWGENVDGPLPKMLIPEFKWSSRLQYRNVALPASHGDGEKEPF</sequence>
<dbReference type="FunFam" id="1.10.269.10:FF:000001">
    <property type="entry name" value="DNA-binding protein"/>
    <property type="match status" value="1"/>
</dbReference>
<organism evidence="14 15">
    <name type="scientific">Human mastadenovirus F</name>
    <dbReference type="NCBI Taxonomy" id="130309"/>
    <lineage>
        <taxon>Viruses</taxon>
        <taxon>Varidnaviria</taxon>
        <taxon>Bamfordvirae</taxon>
        <taxon>Preplasmiviricota</taxon>
        <taxon>Polisuviricotina</taxon>
        <taxon>Pharingeaviricetes</taxon>
        <taxon>Rowavirales</taxon>
        <taxon>Adenoviridae</taxon>
        <taxon>Mastadenovirus</taxon>
        <taxon>Mastadenovirus faecale</taxon>
    </lineage>
</organism>
<evidence type="ECO:0000256" key="5">
    <source>
        <dbReference type="ARBA" id="ARBA00022705"/>
    </source>
</evidence>
<dbReference type="InterPro" id="IPR036362">
    <property type="entry name" value="Adenovirus_DNA-bd_N_sf"/>
</dbReference>
<evidence type="ECO:0000256" key="6">
    <source>
        <dbReference type="ARBA" id="ARBA00022723"/>
    </source>
</evidence>
<evidence type="ECO:0000313" key="14">
    <source>
        <dbReference type="EMBL" id="QOV03206.1"/>
    </source>
</evidence>
<gene>
    <name evidence="10" type="primary">DBP</name>
</gene>
<keyword evidence="7 10" id="KW-0862">Zinc</keyword>
<feature type="region of interest" description="Disordered" evidence="11">
    <location>
        <begin position="1"/>
        <end position="62"/>
    </location>
</feature>
<dbReference type="GO" id="GO:0008270">
    <property type="term" value="F:zinc ion binding"/>
    <property type="evidence" value="ECO:0007669"/>
    <property type="project" value="UniProtKB-UniRule"/>
</dbReference>
<comment type="subunit">
    <text evidence="10">Homomultimerizes on viral ssDNA bound to pTP. Forms a initiation complex with viral polymerase, pTP and hosts NFIA and POU2F1/OCT1. Interacts with host SRCAP.</text>
</comment>
<dbReference type="GO" id="GO:0045740">
    <property type="term" value="P:positive regulation of DNA replication"/>
    <property type="evidence" value="ECO:0007669"/>
    <property type="project" value="UniProtKB-UniRule"/>
</dbReference>
<keyword evidence="3 10" id="KW-1048">Host nucleus</keyword>
<keyword evidence="5 10" id="KW-0235">DNA replication</keyword>
<keyword evidence="8 10" id="KW-1194">Viral DNA replication</keyword>
<dbReference type="GO" id="GO:0006260">
    <property type="term" value="P:DNA replication"/>
    <property type="evidence" value="ECO:0007669"/>
    <property type="project" value="UniProtKB-KW"/>
</dbReference>
<evidence type="ECO:0000256" key="9">
    <source>
        <dbReference type="ARBA" id="ARBA00023125"/>
    </source>
</evidence>
<feature type="compositionally biased region" description="Polar residues" evidence="11">
    <location>
        <begin position="7"/>
        <end position="18"/>
    </location>
</feature>
<dbReference type="GO" id="GO:0039687">
    <property type="term" value="P:viral DNA strand displacement replication"/>
    <property type="evidence" value="ECO:0007669"/>
    <property type="project" value="UniProtKB-UniRule"/>
</dbReference>
<evidence type="ECO:0000256" key="2">
    <source>
        <dbReference type="ARBA" id="ARBA00022553"/>
    </source>
</evidence>
<evidence type="ECO:0000259" key="12">
    <source>
        <dbReference type="Pfam" id="PF02236"/>
    </source>
</evidence>
<protein>
    <recommendedName>
        <fullName evidence="10">DNA-binding protein</fullName>
        <shortName evidence="10">DBP</shortName>
    </recommendedName>
    <alternativeName>
        <fullName evidence="10">Early 2A protein</fullName>
    </alternativeName>
    <alternativeName>
        <fullName evidence="10">Early E2A DNA-binding protein</fullName>
    </alternativeName>
</protein>
<feature type="binding site" evidence="10">
    <location>
        <position position="403"/>
    </location>
    <ligand>
        <name>Zn(2+)</name>
        <dbReference type="ChEBI" id="CHEBI:29105"/>
        <label>2</label>
    </ligand>
</feature>
<dbReference type="Gene3D" id="3.90.148.10">
    <property type="entry name" value="Adenovirus DNA-binding, C-terminal domain superfamily/Adenovirus DNA-binding, zinc binding domain"/>
    <property type="match status" value="2"/>
</dbReference>
<name>A0A7U3NII1_9ADEN</name>
<dbReference type="EMBL" id="MT791000">
    <property type="protein sequence ID" value="QOV03206.1"/>
    <property type="molecule type" value="Genomic_DNA"/>
</dbReference>
<feature type="binding site" evidence="10">
    <location>
        <position position="239"/>
    </location>
    <ligand>
        <name>Zn(2+)</name>
        <dbReference type="ChEBI" id="CHEBI:29105"/>
        <label>1</label>
    </ligand>
</feature>
<accession>A0A7U3NII1</accession>
<dbReference type="Proteomes" id="UP000593616">
    <property type="component" value="Segment"/>
</dbReference>
<evidence type="ECO:0000256" key="1">
    <source>
        <dbReference type="ARBA" id="ARBA00022518"/>
    </source>
</evidence>
<proteinExistence type="inferred from homology"/>
<dbReference type="Pfam" id="PF03728">
    <property type="entry name" value="Viral_DNA_Zn_bi"/>
    <property type="match status" value="2"/>
</dbReference>
<dbReference type="InterPro" id="IPR037540">
    <property type="entry name" value="ADV_DNB2"/>
</dbReference>
<feature type="domain" description="Adenovirus DNA-binding all-alpha" evidence="12">
    <location>
        <begin position="138"/>
        <end position="213"/>
    </location>
</feature>
<feature type="binding site" evidence="10">
    <location>
        <position position="308"/>
    </location>
    <ligand>
        <name>Zn(2+)</name>
        <dbReference type="ChEBI" id="CHEBI:29105"/>
        <label>1</label>
    </ligand>
</feature>
<comment type="subcellular location">
    <subcellularLocation>
        <location evidence="10">Host nucleus</location>
    </subcellularLocation>
    <text evidence="10">Accumulates in infected cells.</text>
</comment>
<feature type="binding site" evidence="10">
    <location>
        <position position="237"/>
    </location>
    <ligand>
        <name>Zn(2+)</name>
        <dbReference type="ChEBI" id="CHEBI:29105"/>
        <label>1</label>
    </ligand>
</feature>
<keyword evidence="6 10" id="KW-0479">Metal-binding</keyword>
<feature type="modified residue" description="Phosphotyrosine; by host" evidence="10">
    <location>
        <position position="148"/>
    </location>
</feature>
<dbReference type="InterPro" id="IPR036368">
    <property type="entry name" value="ADBP_zn-bd_sf"/>
</dbReference>
<feature type="region of interest" description="Flexible loop" evidence="10">
    <location>
        <begin position="250"/>
        <end position="284"/>
    </location>
</feature>
<dbReference type="GO" id="GO:0019028">
    <property type="term" value="C:viral capsid"/>
    <property type="evidence" value="ECO:0007669"/>
    <property type="project" value="UniProtKB-UniRule"/>
</dbReference>
<evidence type="ECO:0000256" key="3">
    <source>
        <dbReference type="ARBA" id="ARBA00022562"/>
    </source>
</evidence>
<keyword evidence="1 10" id="KW-0244">Early protein</keyword>
<keyword evidence="2 10" id="KW-0597">Phosphoprotein</keyword>
<dbReference type="InterPro" id="IPR036367">
    <property type="entry name" value="Ad_DBP_C_sf"/>
</dbReference>
<dbReference type="SUPFAM" id="SSF47724">
    <property type="entry name" value="Domain of early E2A DNA-binding protein, ADDBP"/>
    <property type="match status" value="1"/>
</dbReference>
<evidence type="ECO:0000256" key="7">
    <source>
        <dbReference type="ARBA" id="ARBA00022833"/>
    </source>
</evidence>
<feature type="compositionally biased region" description="Pro residues" evidence="11">
    <location>
        <begin position="40"/>
        <end position="54"/>
    </location>
</feature>
<dbReference type="GO" id="GO:0003677">
    <property type="term" value="F:DNA binding"/>
    <property type="evidence" value="ECO:0007669"/>
    <property type="project" value="UniProtKB-UniRule"/>
</dbReference>
<dbReference type="GO" id="GO:0006351">
    <property type="term" value="P:DNA-templated transcription"/>
    <property type="evidence" value="ECO:0007669"/>
    <property type="project" value="UniProtKB-UniRule"/>
</dbReference>
<feature type="region of interest" description="Disordered" evidence="11">
    <location>
        <begin position="95"/>
        <end position="118"/>
    </location>
</feature>
<evidence type="ECO:0000256" key="11">
    <source>
        <dbReference type="SAM" id="MobiDB-lite"/>
    </source>
</evidence>
<dbReference type="GO" id="GO:0042025">
    <property type="term" value="C:host cell nucleus"/>
    <property type="evidence" value="ECO:0007669"/>
    <property type="project" value="UniProtKB-SubCell"/>
</dbReference>
<evidence type="ECO:0000259" key="13">
    <source>
        <dbReference type="Pfam" id="PF03728"/>
    </source>
</evidence>
<evidence type="ECO:0000256" key="10">
    <source>
        <dbReference type="HAMAP-Rule" id="MF_04054"/>
    </source>
</evidence>
<feature type="region of interest" description="C-terminal arm, DBP binding" evidence="10">
    <location>
        <begin position="466"/>
        <end position="480"/>
    </location>
</feature>
<feature type="domain" description="Adenovirus DNA-binding zinc-binding" evidence="13">
    <location>
        <begin position="236"/>
        <end position="336"/>
    </location>
</feature>
<dbReference type="Pfam" id="PF02236">
    <property type="entry name" value="Viral_DNA_bi"/>
    <property type="match status" value="1"/>
</dbReference>
<dbReference type="HAMAP" id="MF_04054">
    <property type="entry name" value="ADV_DNB2"/>
    <property type="match status" value="1"/>
</dbReference>
<evidence type="ECO:0000256" key="4">
    <source>
        <dbReference type="ARBA" id="ARBA00022581"/>
    </source>
</evidence>
<feature type="binding site" evidence="10">
    <location>
        <position position="351"/>
    </location>
    <ligand>
        <name>Zn(2+)</name>
        <dbReference type="ChEBI" id="CHEBI:29105"/>
        <label>2</label>
    </ligand>
</feature>
<feature type="binding site" evidence="10">
    <location>
        <position position="292"/>
    </location>
    <ligand>
        <name>Zn(2+)</name>
        <dbReference type="ChEBI" id="CHEBI:29105"/>
        <label>1</label>
    </ligand>
</feature>
<comment type="domain">
    <text evidence="10">The C-terminal arm bridges DBP molecules together, thereby creating a chain.</text>
</comment>
<keyword evidence="9 10" id="KW-0238">DNA-binding</keyword>
<evidence type="ECO:0000313" key="15">
    <source>
        <dbReference type="Proteomes" id="UP000593616"/>
    </source>
</evidence>
<dbReference type="InterPro" id="IPR005376">
    <property type="entry name" value="Adenovirus_DNA-bd_zn-bd"/>
</dbReference>
<evidence type="ECO:0000256" key="8">
    <source>
        <dbReference type="ARBA" id="ARBA00023109"/>
    </source>
</evidence>
<comment type="function">
    <text evidence="10">Plays a role in the elongation phase of viral strand displacement replication by unwinding the template in an ATP-independent fashion, employing its capacity to form multimers. Also enhances the rate of initiation. Released from template upon second strand synthesis. Assembles in complex with viral pTP, viral pol, host NFIA and host POU2F1/OCT1 on viral origin of replication. Covers the whole ssDNA genome during synthesis. The complementary strand synthesis induces its relese from DNA template. May inhibit cellular transcription mediated by the interaction between host SRCAP and CBP.</text>
</comment>
<dbReference type="InterPro" id="IPR003176">
    <property type="entry name" value="Adenovirus_DNA-bd_a"/>
</dbReference>
<comment type="similarity">
    <text evidence="10">Belongs to the adenoviridae E2A DNA-binding protein family.</text>
</comment>
<feature type="binding site" evidence="10">
    <location>
        <position position="349"/>
    </location>
    <ligand>
        <name>Zn(2+)</name>
        <dbReference type="ChEBI" id="CHEBI:29105"/>
        <label>2</label>
    </ligand>
</feature>
<keyword evidence="4 10" id="KW-0945">Host-virus interaction</keyword>
<reference evidence="14" key="1">
    <citation type="journal article" date="2020" name="J. Gen.">
        <title>Viral gastroenteritis in Tocantins, Brazil: characterizing the diversity of human adenovirus F through next-generation sequencing and bioinformatics.</title>
        <authorList>
            <person name="Tahmasebi R."/>
            <person name="Luchs A."/>
            <person name="Tardy K."/>
            <person name="Hefford P.M."/>
            <person name="Tinker R.J."/>
            <person name="Eilami O."/>
            <person name="de Padua Milagres F.A."/>
            <person name="Brustulin R."/>
            <person name="Teles M.D.A.R."/>
            <person name="Dos Santos Morais V."/>
            <person name="Moreira C.H.V."/>
            <person name="Buccheri R."/>
            <person name="Araujo E.L.L."/>
            <person name="Villanova F."/>
            <person name="Deng X."/>
            <person name="Sabino E.C."/>
            <person name="Delwart E."/>
            <person name="Leal E."/>
            <person name="Charlys da Costa A."/>
        </authorList>
    </citation>
    <scope>NUCLEOTIDE SEQUENCE [LARGE SCALE GENOMIC DNA]</scope>
    <source>
        <strain evidence="14">033-Araguaina</strain>
    </source>
</reference>
<dbReference type="SUPFAM" id="SSF57917">
    <property type="entry name" value="Zn-binding domains of ADDBP"/>
    <property type="match status" value="2"/>
</dbReference>
<feature type="domain" description="Adenovirus DNA-binding zinc-binding" evidence="13">
    <location>
        <begin position="348"/>
        <end position="442"/>
    </location>
</feature>
<feature type="binding site" evidence="10">
    <location>
        <position position="419"/>
    </location>
    <ligand>
        <name>Zn(2+)</name>
        <dbReference type="ChEBI" id="CHEBI:29105"/>
        <label>2</label>
    </ligand>
</feature>